<evidence type="ECO:0000256" key="4">
    <source>
        <dbReference type="ARBA" id="ARBA00022777"/>
    </source>
</evidence>
<dbReference type="Pfam" id="PF00294">
    <property type="entry name" value="PfkB"/>
    <property type="match status" value="1"/>
</dbReference>
<dbReference type="PANTHER" id="PTHR43085">
    <property type="entry name" value="HEXOKINASE FAMILY MEMBER"/>
    <property type="match status" value="1"/>
</dbReference>
<evidence type="ECO:0000313" key="8">
    <source>
        <dbReference type="Proteomes" id="UP000585665"/>
    </source>
</evidence>
<accession>A0A850PD43</accession>
<gene>
    <name evidence="7" type="ORF">HUK82_06450</name>
</gene>
<keyword evidence="5" id="KW-0067">ATP-binding</keyword>
<reference evidence="7 8" key="1">
    <citation type="submission" date="2020-06" db="EMBL/GenBank/DDBJ databases">
        <title>Description of novel acetic acid bacteria.</title>
        <authorList>
            <person name="Sombolestani A."/>
        </authorList>
    </citation>
    <scope>NUCLEOTIDE SEQUENCE [LARGE SCALE GENOMIC DNA]</scope>
    <source>
        <strain evidence="7 8">LMG 27010</strain>
    </source>
</reference>
<evidence type="ECO:0000259" key="6">
    <source>
        <dbReference type="Pfam" id="PF00294"/>
    </source>
</evidence>
<protein>
    <submittedName>
        <fullName evidence="7">Sugar kinase</fullName>
    </submittedName>
</protein>
<dbReference type="AlphaFoldDB" id="A0A850PD43"/>
<keyword evidence="3" id="KW-0547">Nucleotide-binding</keyword>
<evidence type="ECO:0000256" key="1">
    <source>
        <dbReference type="ARBA" id="ARBA00010688"/>
    </source>
</evidence>
<dbReference type="Proteomes" id="UP000585665">
    <property type="component" value="Unassembled WGS sequence"/>
</dbReference>
<dbReference type="CDD" id="cd01166">
    <property type="entry name" value="KdgK"/>
    <property type="match status" value="1"/>
</dbReference>
<evidence type="ECO:0000256" key="2">
    <source>
        <dbReference type="ARBA" id="ARBA00022679"/>
    </source>
</evidence>
<dbReference type="RefSeq" id="WP_176613178.1">
    <property type="nucleotide sequence ID" value="NZ_JABXXR010000031.1"/>
</dbReference>
<keyword evidence="4 7" id="KW-0418">Kinase</keyword>
<dbReference type="GO" id="GO:0005524">
    <property type="term" value="F:ATP binding"/>
    <property type="evidence" value="ECO:0007669"/>
    <property type="project" value="UniProtKB-KW"/>
</dbReference>
<dbReference type="InterPro" id="IPR029056">
    <property type="entry name" value="Ribokinase-like"/>
</dbReference>
<dbReference type="Gene3D" id="3.40.1190.20">
    <property type="match status" value="1"/>
</dbReference>
<comment type="caution">
    <text evidence="7">The sequence shown here is derived from an EMBL/GenBank/DDBJ whole genome shotgun (WGS) entry which is preliminary data.</text>
</comment>
<evidence type="ECO:0000256" key="5">
    <source>
        <dbReference type="ARBA" id="ARBA00022840"/>
    </source>
</evidence>
<dbReference type="PANTHER" id="PTHR43085:SF1">
    <property type="entry name" value="PSEUDOURIDINE KINASE-RELATED"/>
    <property type="match status" value="1"/>
</dbReference>
<name>A0A850PD43_9PROT</name>
<dbReference type="EMBL" id="JABXXR010000031">
    <property type="protein sequence ID" value="NVN40206.1"/>
    <property type="molecule type" value="Genomic_DNA"/>
</dbReference>
<organism evidence="7 8">
    <name type="scientific">Ameyamaea chiangmaiensis</name>
    <dbReference type="NCBI Taxonomy" id="442969"/>
    <lineage>
        <taxon>Bacteria</taxon>
        <taxon>Pseudomonadati</taxon>
        <taxon>Pseudomonadota</taxon>
        <taxon>Alphaproteobacteria</taxon>
        <taxon>Acetobacterales</taxon>
        <taxon>Acetobacteraceae</taxon>
        <taxon>Ameyamaea</taxon>
    </lineage>
</organism>
<dbReference type="GO" id="GO:0016301">
    <property type="term" value="F:kinase activity"/>
    <property type="evidence" value="ECO:0007669"/>
    <property type="project" value="UniProtKB-KW"/>
</dbReference>
<dbReference type="SUPFAM" id="SSF53613">
    <property type="entry name" value="Ribokinase-like"/>
    <property type="match status" value="1"/>
</dbReference>
<evidence type="ECO:0000313" key="7">
    <source>
        <dbReference type="EMBL" id="NVN40206.1"/>
    </source>
</evidence>
<sequence>MPDGRITTIGEIVVEIMADTQGYGFRQPMALHGPYPSGAPAIFIDQVARLGHNCALISAVGNDDFGRLNTARLQNDGVDISAVHVIPDLATGSAFVRYRPDGERDFVYNIQGAACSRTALTRAAEAIIDDTAHFHVMGSSLFSFRLIDDVVKAVHRVKEAGGRISFDPNLRKEMLDIPEMRAAMDIMLQACDVFLPSGPELLMLTEAKTEDAAIEELLALGISEIVIKRGAHGASVVTANSRHTCAPLSVCEIDPTGAGDCFGATYVTLRLEGEAPETALRYANASGARAVSARGPMEGVSTRAELDACLSTAAEVWS</sequence>
<evidence type="ECO:0000256" key="3">
    <source>
        <dbReference type="ARBA" id="ARBA00022741"/>
    </source>
</evidence>
<dbReference type="InterPro" id="IPR011611">
    <property type="entry name" value="PfkB_dom"/>
</dbReference>
<proteinExistence type="inferred from homology"/>
<keyword evidence="2" id="KW-0808">Transferase</keyword>
<keyword evidence="8" id="KW-1185">Reference proteome</keyword>
<feature type="domain" description="Carbohydrate kinase PfkB" evidence="6">
    <location>
        <begin position="35"/>
        <end position="302"/>
    </location>
</feature>
<dbReference type="InterPro" id="IPR050306">
    <property type="entry name" value="PfkB_Carbo_kinase"/>
</dbReference>
<comment type="similarity">
    <text evidence="1">Belongs to the carbohydrate kinase PfkB family.</text>
</comment>